<reference evidence="39" key="3">
    <citation type="submission" date="2025-09" db="UniProtKB">
        <authorList>
            <consortium name="Ensembl"/>
        </authorList>
    </citation>
    <scope>IDENTIFICATION</scope>
</reference>
<dbReference type="InterPro" id="IPR001314">
    <property type="entry name" value="Peptidase_S1A"/>
</dbReference>
<keyword evidence="20" id="KW-0333">Golgi apparatus</keyword>
<dbReference type="FunFam" id="2.60.120.290:FF:000012">
    <property type="entry name" value="mannan-binding lectin serine protease 1 isoform X1"/>
    <property type="match status" value="2"/>
</dbReference>
<comment type="subunit">
    <text evidence="32">Core component of the complement C1 complex, a calcium-dependent complex composed of 1 molecule of the C1Q subcomplex, 2 molecules of C1R and 2 molecules of C1S. The C1Q subcomplex is composed 18 subunits: 3 chains of C1QA, C1QB, and C1QC trimerize to form 6 collagen-like triple helices connected to six globular ligand-recognition modules. Within the C1 complex, C1R is a dimer of identical chains, each of which is activated by cleavage into two chains, heavy and light, connected by disulfide bonds.</text>
</comment>
<evidence type="ECO:0000256" key="3">
    <source>
        <dbReference type="ARBA" id="ARBA00004241"/>
    </source>
</evidence>
<dbReference type="CDD" id="cd00190">
    <property type="entry name" value="Tryp_SPc"/>
    <property type="match status" value="1"/>
</dbReference>
<feature type="domain" description="Sushi" evidence="38">
    <location>
        <begin position="710"/>
        <end position="775"/>
    </location>
</feature>
<evidence type="ECO:0000256" key="22">
    <source>
        <dbReference type="ARBA" id="ARBA00023157"/>
    </source>
</evidence>
<dbReference type="GO" id="GO:0072562">
    <property type="term" value="C:blood microparticle"/>
    <property type="evidence" value="ECO:0007669"/>
    <property type="project" value="TreeGrafter"/>
</dbReference>
<keyword evidence="11 34" id="KW-0768">Sushi</keyword>
<evidence type="ECO:0000256" key="11">
    <source>
        <dbReference type="ARBA" id="ARBA00022659"/>
    </source>
</evidence>
<keyword evidence="8" id="KW-0245">EGF-like domain</keyword>
<feature type="disulfide bond" evidence="33">
    <location>
        <begin position="170"/>
        <end position="197"/>
    </location>
</feature>
<feature type="domain" description="CUB" evidence="36">
    <location>
        <begin position="170"/>
        <end position="282"/>
    </location>
</feature>
<evidence type="ECO:0000259" key="38">
    <source>
        <dbReference type="PROSITE" id="PS50923"/>
    </source>
</evidence>
<evidence type="ECO:0000313" key="39">
    <source>
        <dbReference type="Ensembl" id="ENSENLP00000012367.1"/>
    </source>
</evidence>
<evidence type="ECO:0000256" key="29">
    <source>
        <dbReference type="ARBA" id="ARBA00042403"/>
    </source>
</evidence>
<keyword evidence="13" id="KW-0356">Hemostasis</keyword>
<evidence type="ECO:0000256" key="30">
    <source>
        <dbReference type="ARBA" id="ARBA00042906"/>
    </source>
</evidence>
<evidence type="ECO:0000256" key="4">
    <source>
        <dbReference type="ARBA" id="ARBA00004555"/>
    </source>
</evidence>
<dbReference type="InterPro" id="IPR035976">
    <property type="entry name" value="Sushi/SCR/CCP_sf"/>
</dbReference>
<evidence type="ECO:0000259" key="36">
    <source>
        <dbReference type="PROSITE" id="PS01180"/>
    </source>
</evidence>
<dbReference type="InterPro" id="IPR018097">
    <property type="entry name" value="EGF_Ca-bd_CS"/>
</dbReference>
<proteinExistence type="predicted"/>
<accession>A0A665TYP5</accession>
<dbReference type="GO" id="GO:0045087">
    <property type="term" value="P:innate immune response"/>
    <property type="evidence" value="ECO:0007669"/>
    <property type="project" value="UniProtKB-KW"/>
</dbReference>
<evidence type="ECO:0000313" key="40">
    <source>
        <dbReference type="Proteomes" id="UP000472264"/>
    </source>
</evidence>
<name>A0A665TYP5_ECHNA</name>
<feature type="domain" description="CUB" evidence="36">
    <location>
        <begin position="4"/>
        <end position="127"/>
    </location>
</feature>
<dbReference type="Ensembl" id="ENSENLT00000012882.1">
    <property type="protein sequence ID" value="ENSENLP00000012367.1"/>
    <property type="gene ID" value="ENSENLG00000005555.1"/>
</dbReference>
<evidence type="ECO:0000256" key="10">
    <source>
        <dbReference type="ARBA" id="ARBA00022588"/>
    </source>
</evidence>
<comment type="function">
    <text evidence="25">Protein C is a vitamin K-dependent serine protease that regulates blood coagulation by inactivating factors Va and VIIIa in the presence of calcium ions and phospholipids. Exerts a protective effect on the endothelial cell barrier function.</text>
</comment>
<dbReference type="InterPro" id="IPR000742">
    <property type="entry name" value="EGF"/>
</dbReference>
<evidence type="ECO:0000256" key="6">
    <source>
        <dbReference type="ARBA" id="ARBA00011907"/>
    </source>
</evidence>
<evidence type="ECO:0000259" key="37">
    <source>
        <dbReference type="PROSITE" id="PS50240"/>
    </source>
</evidence>
<evidence type="ECO:0000256" key="27">
    <source>
        <dbReference type="ARBA" id="ARBA00040219"/>
    </source>
</evidence>
<dbReference type="InterPro" id="IPR009003">
    <property type="entry name" value="Peptidase_S1_PA"/>
</dbReference>
<dbReference type="Gene3D" id="2.60.120.290">
    <property type="entry name" value="Spermadhesin, CUB domain"/>
    <property type="match status" value="4"/>
</dbReference>
<dbReference type="Pfam" id="PF14670">
    <property type="entry name" value="FXa_inhibition"/>
    <property type="match status" value="2"/>
</dbReference>
<dbReference type="SMART" id="SM00179">
    <property type="entry name" value="EGF_CA"/>
    <property type="match status" value="2"/>
</dbReference>
<comment type="catalytic activity">
    <reaction evidence="24">
        <text>Degradation of blood coagulation factors Va and VIIIa.</text>
        <dbReference type="EC" id="3.4.21.69"/>
    </reaction>
</comment>
<protein>
    <recommendedName>
        <fullName evidence="27">Vitamin K-dependent protein C</fullName>
        <ecNumber evidence="6">3.4.21.41</ecNumber>
        <ecNumber evidence="26">3.4.21.69</ecNumber>
    </recommendedName>
    <alternativeName>
        <fullName evidence="30">Anticoagulant protein C</fullName>
    </alternativeName>
    <alternativeName>
        <fullName evidence="28">Autoprothrombin IIA</fullName>
    </alternativeName>
    <alternativeName>
        <fullName evidence="29">Blood coagulation factor XIV</fullName>
    </alternativeName>
</protein>
<evidence type="ECO:0000256" key="31">
    <source>
        <dbReference type="ARBA" id="ARBA00093383"/>
    </source>
</evidence>
<dbReference type="PROSITE" id="PS01180">
    <property type="entry name" value="CUB"/>
    <property type="match status" value="4"/>
</dbReference>
<dbReference type="PRINTS" id="PR00722">
    <property type="entry name" value="CHYMOTRYPSIN"/>
</dbReference>
<evidence type="ECO:0000256" key="13">
    <source>
        <dbReference type="ARBA" id="ARBA00022696"/>
    </source>
</evidence>
<evidence type="ECO:0000256" key="5">
    <source>
        <dbReference type="ARBA" id="ARBA00004613"/>
    </source>
</evidence>
<keyword evidence="40" id="KW-1185">Reference proteome</keyword>
<dbReference type="PROSITE" id="PS50923">
    <property type="entry name" value="SUSHI"/>
    <property type="match status" value="1"/>
</dbReference>
<dbReference type="GO" id="GO:0007596">
    <property type="term" value="P:blood coagulation"/>
    <property type="evidence" value="ECO:0007669"/>
    <property type="project" value="UniProtKB-KW"/>
</dbReference>
<dbReference type="EC" id="3.4.21.69" evidence="26"/>
<reference evidence="39" key="1">
    <citation type="submission" date="2021-04" db="EMBL/GenBank/DDBJ databases">
        <authorList>
            <consortium name="Wellcome Sanger Institute Data Sharing"/>
        </authorList>
    </citation>
    <scope>NUCLEOTIDE SEQUENCE [LARGE SCALE GENOMIC DNA]</scope>
</reference>
<dbReference type="Proteomes" id="UP000472264">
    <property type="component" value="Chromosome 6"/>
</dbReference>
<dbReference type="GO" id="GO:0005783">
    <property type="term" value="C:endoplasmic reticulum"/>
    <property type="evidence" value="ECO:0007669"/>
    <property type="project" value="UniProtKB-SubCell"/>
</dbReference>
<dbReference type="GO" id="GO:0006958">
    <property type="term" value="P:complement activation, classical pathway"/>
    <property type="evidence" value="ECO:0007669"/>
    <property type="project" value="UniProtKB-KW"/>
</dbReference>
<sequence length="1076" mass="120022">MCHCLQRPSSEPLMHGEVQSPQYPQPYPPNLQEQWDLSVPEGYQIRLTFTHLDIEASPGCYHDALIVLYDGKVVGRFCGSENSADGHHPGHEPIISPDNRFTLIFQSDKNNPERHQNVGFSAQYQAIGSTSSSVGPLCDQICLNTLGSYLCSCHHGYELRSDQRTCLLSCGGGIFDEPEGHLFSPGYPNPPPYAVSCQYIISVESGFTVSLNFSDLFYIESVDTDEGPSCLHHWLEVKTKPMKLCGTKSPGLIDTNSNTVKLDYHTDDEGMSNGWSLDYSTHKPEPLLNGGVTFISGVDNQYLSVVQYHCDEPFYYLLGGLNGERFICSVLWYRFKLIYMGLNDVKALSVLPVYPASVHVHPEYNNPNHANYNNDIALLKLQEPITFQASIMPLCLPAENRTADCIHVSSRSLYVSMCYCLQRPSSEPLLHGEVQSPQYPQPYPPNLQEQWDLSVPEGYQIRLTFTHLDIEASPGCYHDALIVLYDGKVLERFCGSENSADGHHPGHQPIISPDNRFTLIFQSDKNNPECHQNVGFSAQYQAIDIDECSAPDPGDGSGPLCDQICLNTLGSYLCSCHHGYELRSDQRTCLLSCRNVVLDEPEGHLFSPGYPNPPPHAVSCQYIISVESGFSVSLNFSDKFHIESVDTDEGPSCLHHWLEVTIPDKEPMKLCGTKSPGLIDTNSNTVKLDYHTDDEGMSNGWSLDYSTHRVRCPFPDKVAKGRVTPMLTEYFYRDYIFVRCNQGYKLMMDGHEIESFSTMCQHNGQWHLTLPECHIIDCGEPEPLLNGGVTFISGVENQYLSVVQYHCDEPFYYLLGADRQWRSNQDPLLRPTCLPVCGRPTKHLSSFQRIIGGDEAPEHTIPWQVLLSIDGERGGGMVIADRWIMTAAHNVKTHEGIIASNDTVRVIHVHPEYNNPNHLNFNNDIALLKLQEPITFQASIMPLCLPAESDTYVPDTMGLVSGFGVTKKGNQQVLANKLKYVQLPLVEDETCQNSFKDTGPSIPILTSNMFCAGIPEGGKDSCQGDSGSGYVLYDNGRFWAAGIVSWGVGCGKNGTYGVYTRVANYLDWIKKTMQEN</sequence>
<dbReference type="FunFam" id="2.10.25.10:FF:000059">
    <property type="entry name" value="Mannan-binding lectin serine protease 1"/>
    <property type="match status" value="2"/>
</dbReference>
<evidence type="ECO:0000256" key="18">
    <source>
        <dbReference type="ARBA" id="ARBA00022859"/>
    </source>
</evidence>
<evidence type="ECO:0000256" key="19">
    <source>
        <dbReference type="ARBA" id="ARBA00022875"/>
    </source>
</evidence>
<dbReference type="SMART" id="SM00032">
    <property type="entry name" value="CCP"/>
    <property type="match status" value="2"/>
</dbReference>
<feature type="domain" description="CUB" evidence="36">
    <location>
        <begin position="593"/>
        <end position="708"/>
    </location>
</feature>
<keyword evidence="12" id="KW-0645">Protease</keyword>
<evidence type="ECO:0000256" key="8">
    <source>
        <dbReference type="ARBA" id="ARBA00022536"/>
    </source>
</evidence>
<evidence type="ECO:0000256" key="28">
    <source>
        <dbReference type="ARBA" id="ARBA00041306"/>
    </source>
</evidence>
<dbReference type="GO" id="GO:0005509">
    <property type="term" value="F:calcium ion binding"/>
    <property type="evidence" value="ECO:0007669"/>
    <property type="project" value="InterPro"/>
</dbReference>
<evidence type="ECO:0000256" key="33">
    <source>
        <dbReference type="PROSITE-ProRule" id="PRU00059"/>
    </source>
</evidence>
<evidence type="ECO:0000256" key="15">
    <source>
        <dbReference type="ARBA" id="ARBA00022801"/>
    </source>
</evidence>
<keyword evidence="16" id="KW-0256">Endoplasmic reticulum</keyword>
<keyword evidence="21" id="KW-0094">Blood coagulation</keyword>
<dbReference type="SMART" id="SM00181">
    <property type="entry name" value="EGF"/>
    <property type="match status" value="2"/>
</dbReference>
<dbReference type="SUPFAM" id="SSF57535">
    <property type="entry name" value="Complement control module/SCR domain"/>
    <property type="match status" value="2"/>
</dbReference>
<dbReference type="GO" id="GO:0031638">
    <property type="term" value="P:zymogen activation"/>
    <property type="evidence" value="ECO:0007669"/>
    <property type="project" value="TreeGrafter"/>
</dbReference>
<keyword evidence="9" id="KW-0597">Phosphoprotein</keyword>
<evidence type="ECO:0000256" key="16">
    <source>
        <dbReference type="ARBA" id="ARBA00022824"/>
    </source>
</evidence>
<dbReference type="GO" id="GO:0009986">
    <property type="term" value="C:cell surface"/>
    <property type="evidence" value="ECO:0007669"/>
    <property type="project" value="UniProtKB-SubCell"/>
</dbReference>
<evidence type="ECO:0000256" key="24">
    <source>
        <dbReference type="ARBA" id="ARBA00036045"/>
    </source>
</evidence>
<keyword evidence="23" id="KW-0325">Glycoprotein</keyword>
<dbReference type="InterPro" id="IPR000859">
    <property type="entry name" value="CUB_dom"/>
</dbReference>
<feature type="domain" description="CUB" evidence="36">
    <location>
        <begin position="420"/>
        <end position="543"/>
    </location>
</feature>
<dbReference type="Pfam" id="PF00089">
    <property type="entry name" value="Trypsin"/>
    <property type="match status" value="2"/>
</dbReference>
<dbReference type="CDD" id="cd00041">
    <property type="entry name" value="CUB"/>
    <property type="match status" value="4"/>
</dbReference>
<evidence type="ECO:0000256" key="32">
    <source>
        <dbReference type="ARBA" id="ARBA00093536"/>
    </source>
</evidence>
<dbReference type="SUPFAM" id="SSF49854">
    <property type="entry name" value="Spermadhesin, CUB domain"/>
    <property type="match status" value="4"/>
</dbReference>
<evidence type="ECO:0000256" key="35">
    <source>
        <dbReference type="SAM" id="MobiDB-lite"/>
    </source>
</evidence>
<organism evidence="39 40">
    <name type="scientific">Echeneis naucrates</name>
    <name type="common">Live sharksucker</name>
    <dbReference type="NCBI Taxonomy" id="173247"/>
    <lineage>
        <taxon>Eukaryota</taxon>
        <taxon>Metazoa</taxon>
        <taxon>Chordata</taxon>
        <taxon>Craniata</taxon>
        <taxon>Vertebrata</taxon>
        <taxon>Euteleostomi</taxon>
        <taxon>Actinopterygii</taxon>
        <taxon>Neopterygii</taxon>
        <taxon>Teleostei</taxon>
        <taxon>Neoteleostei</taxon>
        <taxon>Acanthomorphata</taxon>
        <taxon>Carangaria</taxon>
        <taxon>Carangiformes</taxon>
        <taxon>Echeneidae</taxon>
        <taxon>Echeneis</taxon>
    </lineage>
</organism>
<keyword evidence="17" id="KW-0720">Serine protease</keyword>
<evidence type="ECO:0000256" key="7">
    <source>
        <dbReference type="ARBA" id="ARBA00022525"/>
    </source>
</evidence>
<dbReference type="SUPFAM" id="SSF50494">
    <property type="entry name" value="Trypsin-like serine proteases"/>
    <property type="match status" value="2"/>
</dbReference>
<gene>
    <name evidence="39" type="primary">LOC115044653</name>
</gene>
<dbReference type="InterPro" id="IPR001881">
    <property type="entry name" value="EGF-like_Ca-bd_dom"/>
</dbReference>
<keyword evidence="19" id="KW-0180">Complement pathway</keyword>
<evidence type="ECO:0000256" key="21">
    <source>
        <dbReference type="ARBA" id="ARBA00023084"/>
    </source>
</evidence>
<evidence type="ECO:0000256" key="26">
    <source>
        <dbReference type="ARBA" id="ARBA00038995"/>
    </source>
</evidence>
<dbReference type="InterPro" id="IPR035914">
    <property type="entry name" value="Sperma_CUB_dom_sf"/>
</dbReference>
<evidence type="ECO:0000256" key="23">
    <source>
        <dbReference type="ARBA" id="ARBA00023180"/>
    </source>
</evidence>
<dbReference type="PANTHER" id="PTHR24255:SF25">
    <property type="entry name" value="COMPLEMENT C1R SUBCOMPONENT"/>
    <property type="match status" value="1"/>
</dbReference>
<evidence type="ECO:0000256" key="2">
    <source>
        <dbReference type="ARBA" id="ARBA00004240"/>
    </source>
</evidence>
<reference evidence="39" key="2">
    <citation type="submission" date="2025-08" db="UniProtKB">
        <authorList>
            <consortium name="Ensembl"/>
        </authorList>
    </citation>
    <scope>IDENTIFICATION</scope>
</reference>
<dbReference type="Pfam" id="PF00084">
    <property type="entry name" value="Sushi"/>
    <property type="match status" value="1"/>
</dbReference>
<keyword evidence="10" id="KW-0399">Innate immunity</keyword>
<dbReference type="SUPFAM" id="SSF57196">
    <property type="entry name" value="EGF/Laminin"/>
    <property type="match status" value="2"/>
</dbReference>
<evidence type="ECO:0000256" key="14">
    <source>
        <dbReference type="ARBA" id="ARBA00022737"/>
    </source>
</evidence>
<evidence type="ECO:0000256" key="17">
    <source>
        <dbReference type="ARBA" id="ARBA00022825"/>
    </source>
</evidence>
<dbReference type="PROSITE" id="PS01187">
    <property type="entry name" value="EGF_CA"/>
    <property type="match status" value="1"/>
</dbReference>
<dbReference type="GO" id="GO:0005794">
    <property type="term" value="C:Golgi apparatus"/>
    <property type="evidence" value="ECO:0007669"/>
    <property type="project" value="UniProtKB-SubCell"/>
</dbReference>
<dbReference type="PROSITE" id="PS01186">
    <property type="entry name" value="EGF_2"/>
    <property type="match status" value="1"/>
</dbReference>
<keyword evidence="14" id="KW-0677">Repeat</keyword>
<dbReference type="SMART" id="SM00042">
    <property type="entry name" value="CUB"/>
    <property type="match status" value="4"/>
</dbReference>
<comment type="subcellular location">
    <subcellularLocation>
        <location evidence="3">Cell surface</location>
    </subcellularLocation>
    <subcellularLocation>
        <location evidence="2">Endoplasmic reticulum</location>
    </subcellularLocation>
    <subcellularLocation>
        <location evidence="4">Golgi apparatus</location>
    </subcellularLocation>
    <subcellularLocation>
        <location evidence="5">Secreted</location>
    </subcellularLocation>
</comment>
<comment type="catalytic activity">
    <reaction evidence="1">
        <text>Selective cleavage of Lys(or Arg)-|-Ile bond in complement subcomponent C1s to form the active form of C1s (EC 3.4.21.42).</text>
        <dbReference type="EC" id="3.4.21.41"/>
    </reaction>
</comment>
<feature type="region of interest" description="Disordered" evidence="35">
    <location>
        <begin position="1"/>
        <end position="23"/>
    </location>
</feature>
<dbReference type="CDD" id="cd00033">
    <property type="entry name" value="CCP"/>
    <property type="match status" value="1"/>
</dbReference>
<evidence type="ECO:0000256" key="34">
    <source>
        <dbReference type="PROSITE-ProRule" id="PRU00302"/>
    </source>
</evidence>
<dbReference type="InterPro" id="IPR000436">
    <property type="entry name" value="Sushi_SCR_CCP_dom"/>
</dbReference>
<dbReference type="Gene3D" id="2.40.10.10">
    <property type="entry name" value="Trypsin-like serine proteases"/>
    <property type="match status" value="2"/>
</dbReference>
<dbReference type="InterPro" id="IPR043504">
    <property type="entry name" value="Peptidase_S1_PA_chymotrypsin"/>
</dbReference>
<dbReference type="SMART" id="SM00020">
    <property type="entry name" value="Tryp_SPc"/>
    <property type="match status" value="1"/>
</dbReference>
<keyword evidence="15" id="KW-0378">Hydrolase</keyword>
<dbReference type="Gene3D" id="2.10.25.10">
    <property type="entry name" value="Laminin"/>
    <property type="match status" value="2"/>
</dbReference>
<dbReference type="PANTHER" id="PTHR24255">
    <property type="entry name" value="COMPLEMENT COMPONENT 1, S SUBCOMPONENT-RELATED"/>
    <property type="match status" value="1"/>
</dbReference>
<comment type="function">
    <text evidence="31">Serine protease component of the complement C1 complex, a multiprotein complex that initiates the classical pathway of the complement system, a cascade of proteins that leads to phagocytosis and breakdown of pathogens and signaling that strengthens the adaptive immune system. C1R catalyzes the first enzymatic step in the classical complement pathway: it is activated by the C1Q subcomplex of the C1 complex, which associates with IgG or IgM immunoglobulins complexed with antigens to form antigen-antibody complexes on the surface of pathogens. Immunoglobulin-binding promotes the autocatalytic cleavage and activation of C1R. Activated C1R then cleaves and activates C1S, the second protease of the classical complement pathway. It is unclear if C1R activates C1S within single, strained C1 complexes or between neighboring C1 complexes on surfaces.</text>
</comment>
<dbReference type="AlphaFoldDB" id="A0A665TYP5"/>
<evidence type="ECO:0000256" key="25">
    <source>
        <dbReference type="ARBA" id="ARBA00037553"/>
    </source>
</evidence>
<dbReference type="PROSITE" id="PS50240">
    <property type="entry name" value="TRYPSIN_DOM"/>
    <property type="match status" value="1"/>
</dbReference>
<dbReference type="Pfam" id="PF00431">
    <property type="entry name" value="CUB"/>
    <property type="match status" value="4"/>
</dbReference>
<keyword evidence="18" id="KW-0391">Immunity</keyword>
<feature type="disulfide bond" evidence="33">
    <location>
        <begin position="593"/>
        <end position="620"/>
    </location>
</feature>
<dbReference type="GO" id="GO:0004252">
    <property type="term" value="F:serine-type endopeptidase activity"/>
    <property type="evidence" value="ECO:0007669"/>
    <property type="project" value="UniProtKB-EC"/>
</dbReference>
<keyword evidence="22 33" id="KW-1015">Disulfide bond</keyword>
<evidence type="ECO:0000256" key="20">
    <source>
        <dbReference type="ARBA" id="ARBA00023034"/>
    </source>
</evidence>
<dbReference type="EC" id="3.4.21.41" evidence="6"/>
<dbReference type="InParanoid" id="A0A665TYP5"/>
<evidence type="ECO:0000256" key="1">
    <source>
        <dbReference type="ARBA" id="ARBA00001057"/>
    </source>
</evidence>
<comment type="caution">
    <text evidence="34">Lacks conserved residue(s) required for the propagation of feature annotation.</text>
</comment>
<dbReference type="FunFam" id="2.40.10.10:FF:000011">
    <property type="entry name" value="Coagulation factor X"/>
    <property type="match status" value="1"/>
</dbReference>
<evidence type="ECO:0000256" key="9">
    <source>
        <dbReference type="ARBA" id="ARBA00022553"/>
    </source>
</evidence>
<dbReference type="Gene3D" id="2.10.70.10">
    <property type="entry name" value="Complement Module, domain 1"/>
    <property type="match status" value="3"/>
</dbReference>
<feature type="domain" description="Peptidase S1" evidence="37">
    <location>
        <begin position="850"/>
        <end position="1074"/>
    </location>
</feature>
<dbReference type="InterPro" id="IPR001254">
    <property type="entry name" value="Trypsin_dom"/>
</dbReference>
<keyword evidence="7" id="KW-0964">Secreted</keyword>
<evidence type="ECO:0000256" key="12">
    <source>
        <dbReference type="ARBA" id="ARBA00022670"/>
    </source>
</evidence>